<evidence type="ECO:0000313" key="2">
    <source>
        <dbReference type="Proteomes" id="UP000629911"/>
    </source>
</evidence>
<sequence length="138" mass="15563">MILNLHVVGPASNVAQFGEALQLALRVTTEGAGVLPDWLRQEFTPESTPDEKARWLNEWRMESDEGKARMERERGWEMSNWLYWVSGENGFWGIENITQGDGASLVLELNVADWPAPVAALEWLAERTGVTVDEVDFC</sequence>
<comment type="caution">
    <text evidence="1">The sequence shown here is derived from an EMBL/GenBank/DDBJ whole genome shotgun (WGS) entry which is preliminary data.</text>
</comment>
<dbReference type="EMBL" id="BMTZ01000010">
    <property type="protein sequence ID" value="GGT59227.1"/>
    <property type="molecule type" value="Genomic_DNA"/>
</dbReference>
<dbReference type="Proteomes" id="UP000629911">
    <property type="component" value="Unassembled WGS sequence"/>
</dbReference>
<gene>
    <name evidence="1" type="ORF">GCM10010287_36800</name>
</gene>
<evidence type="ECO:0008006" key="3">
    <source>
        <dbReference type="Google" id="ProtNLM"/>
    </source>
</evidence>
<evidence type="ECO:0000313" key="1">
    <source>
        <dbReference type="EMBL" id="GGT59227.1"/>
    </source>
</evidence>
<reference evidence="2" key="1">
    <citation type="journal article" date="2019" name="Int. J. Syst. Evol. Microbiol.">
        <title>The Global Catalogue of Microorganisms (GCM) 10K type strain sequencing project: providing services to taxonomists for standard genome sequencing and annotation.</title>
        <authorList>
            <consortium name="The Broad Institute Genomics Platform"/>
            <consortium name="The Broad Institute Genome Sequencing Center for Infectious Disease"/>
            <person name="Wu L."/>
            <person name="Ma J."/>
        </authorList>
    </citation>
    <scope>NUCLEOTIDE SEQUENCE [LARGE SCALE GENOMIC DNA]</scope>
    <source>
        <strain evidence="2">JCM 4422</strain>
    </source>
</reference>
<keyword evidence="2" id="KW-1185">Reference proteome</keyword>
<name>A0ABQ2U2E0_9ACTN</name>
<proteinExistence type="predicted"/>
<accession>A0ABQ2U2E0</accession>
<protein>
    <recommendedName>
        <fullName evidence="3">YubB ferredoxin-like domain-containing protein</fullName>
    </recommendedName>
</protein>
<organism evidence="1 2">
    <name type="scientific">Streptomyces variabilis</name>
    <dbReference type="NCBI Taxonomy" id="67372"/>
    <lineage>
        <taxon>Bacteria</taxon>
        <taxon>Bacillati</taxon>
        <taxon>Actinomycetota</taxon>
        <taxon>Actinomycetes</taxon>
        <taxon>Kitasatosporales</taxon>
        <taxon>Streptomycetaceae</taxon>
        <taxon>Streptomyces</taxon>
        <taxon>Streptomyces griseoincarnatus group</taxon>
    </lineage>
</organism>